<dbReference type="HAMAP" id="MF_00821">
    <property type="entry name" value="SecB"/>
    <property type="match status" value="1"/>
</dbReference>
<dbReference type="NCBIfam" id="NF004392">
    <property type="entry name" value="PRK05751.1-3"/>
    <property type="match status" value="1"/>
</dbReference>
<dbReference type="SUPFAM" id="SSF54611">
    <property type="entry name" value="SecB-like"/>
    <property type="match status" value="1"/>
</dbReference>
<dbReference type="AlphaFoldDB" id="A0A4S3KRY3"/>
<dbReference type="GO" id="GO:0051262">
    <property type="term" value="P:protein tetramerization"/>
    <property type="evidence" value="ECO:0007669"/>
    <property type="project" value="InterPro"/>
</dbReference>
<dbReference type="NCBIfam" id="NF004393">
    <property type="entry name" value="PRK05751.1-4"/>
    <property type="match status" value="1"/>
</dbReference>
<dbReference type="GO" id="GO:0015031">
    <property type="term" value="P:protein transport"/>
    <property type="evidence" value="ECO:0007669"/>
    <property type="project" value="UniProtKB-UniRule"/>
</dbReference>
<comment type="subcellular location">
    <subcellularLocation>
        <location evidence="5">Cytoplasm</location>
    </subcellularLocation>
</comment>
<evidence type="ECO:0000313" key="7">
    <source>
        <dbReference type="Proteomes" id="UP000307749"/>
    </source>
</evidence>
<accession>A0A4S3KRY3</accession>
<dbReference type="EMBL" id="MWQO01000019">
    <property type="protein sequence ID" value="THD10924.1"/>
    <property type="molecule type" value="Genomic_DNA"/>
</dbReference>
<keyword evidence="4 5" id="KW-0811">Translocation</keyword>
<dbReference type="Pfam" id="PF02556">
    <property type="entry name" value="SecB"/>
    <property type="match status" value="1"/>
</dbReference>
<protein>
    <recommendedName>
        <fullName evidence="5">Protein-export protein SecB</fullName>
    </recommendedName>
</protein>
<keyword evidence="5" id="KW-0963">Cytoplasm</keyword>
<keyword evidence="2 5" id="KW-0813">Transport</keyword>
<dbReference type="GO" id="GO:0006457">
    <property type="term" value="P:protein folding"/>
    <property type="evidence" value="ECO:0007669"/>
    <property type="project" value="UniProtKB-UniRule"/>
</dbReference>
<dbReference type="PRINTS" id="PR01594">
    <property type="entry name" value="SECBCHAPRONE"/>
</dbReference>
<dbReference type="InterPro" id="IPR003708">
    <property type="entry name" value="SecB"/>
</dbReference>
<evidence type="ECO:0000256" key="5">
    <source>
        <dbReference type="HAMAP-Rule" id="MF_00821"/>
    </source>
</evidence>
<dbReference type="NCBIfam" id="TIGR00809">
    <property type="entry name" value="secB"/>
    <property type="match status" value="1"/>
</dbReference>
<dbReference type="RefSeq" id="WP_081126577.1">
    <property type="nucleotide sequence ID" value="NZ_DAHXOC010000025.1"/>
</dbReference>
<evidence type="ECO:0000313" key="6">
    <source>
        <dbReference type="EMBL" id="THD10924.1"/>
    </source>
</evidence>
<comment type="subunit">
    <text evidence="5">Homotetramer, a dimer of dimers. One homotetramer interacts with 1 SecA dimer.</text>
</comment>
<organism evidence="6 7">
    <name type="scientific">Metallibacterium scheffleri</name>
    <dbReference type="NCBI Taxonomy" id="993689"/>
    <lineage>
        <taxon>Bacteria</taxon>
        <taxon>Pseudomonadati</taxon>
        <taxon>Pseudomonadota</taxon>
        <taxon>Gammaproteobacteria</taxon>
        <taxon>Lysobacterales</taxon>
        <taxon>Rhodanobacteraceae</taxon>
        <taxon>Metallibacterium</taxon>
    </lineage>
</organism>
<keyword evidence="7" id="KW-1185">Reference proteome</keyword>
<gene>
    <name evidence="5" type="primary">secB</name>
    <name evidence="6" type="ORF">B1806_06090</name>
</gene>
<comment type="function">
    <text evidence="5">One of the proteins required for the normal export of preproteins out of the cell cytoplasm. It is a molecular chaperone that binds to a subset of precursor proteins, maintaining them in a translocation-competent state. It also specifically binds to its receptor SecA.</text>
</comment>
<dbReference type="InterPro" id="IPR035958">
    <property type="entry name" value="SecB-like_sf"/>
</dbReference>
<evidence type="ECO:0000256" key="1">
    <source>
        <dbReference type="ARBA" id="ARBA00009990"/>
    </source>
</evidence>
<dbReference type="Gene3D" id="3.10.420.10">
    <property type="entry name" value="SecB-like"/>
    <property type="match status" value="1"/>
</dbReference>
<dbReference type="GO" id="GO:0005737">
    <property type="term" value="C:cytoplasm"/>
    <property type="evidence" value="ECO:0007669"/>
    <property type="project" value="UniProtKB-SubCell"/>
</dbReference>
<keyword evidence="5" id="KW-0143">Chaperone</keyword>
<dbReference type="OrthoDB" id="9795145at2"/>
<reference evidence="6 7" key="1">
    <citation type="submission" date="2017-02" db="EMBL/GenBank/DDBJ databases">
        <title>Whole genome sequencing of Metallibacterium scheffleri DSM 24874 (T).</title>
        <authorList>
            <person name="Kumar S."/>
            <person name="Patil P."/>
            <person name="Patil P.B."/>
        </authorList>
    </citation>
    <scope>NUCLEOTIDE SEQUENCE [LARGE SCALE GENOMIC DNA]</scope>
    <source>
        <strain evidence="6 7">DSM 24874</strain>
    </source>
</reference>
<dbReference type="GO" id="GO:0051082">
    <property type="term" value="F:unfolded protein binding"/>
    <property type="evidence" value="ECO:0007669"/>
    <property type="project" value="InterPro"/>
</dbReference>
<comment type="caution">
    <text evidence="6">The sequence shown here is derived from an EMBL/GenBank/DDBJ whole genome shotgun (WGS) entry which is preliminary data.</text>
</comment>
<comment type="similarity">
    <text evidence="1 5">Belongs to the SecB family.</text>
</comment>
<dbReference type="STRING" id="993689.GCA_002077135_01267"/>
<dbReference type="Proteomes" id="UP000307749">
    <property type="component" value="Unassembled WGS sequence"/>
</dbReference>
<dbReference type="PANTHER" id="PTHR36918:SF1">
    <property type="entry name" value="PROTEIN-EXPORT PROTEIN SECB"/>
    <property type="match status" value="1"/>
</dbReference>
<dbReference type="PANTHER" id="PTHR36918">
    <property type="match status" value="1"/>
</dbReference>
<keyword evidence="3 5" id="KW-0653">Protein transport</keyword>
<proteinExistence type="inferred from homology"/>
<evidence type="ECO:0000256" key="4">
    <source>
        <dbReference type="ARBA" id="ARBA00023010"/>
    </source>
</evidence>
<sequence>MAETLTNGQAEQPQLSLQKLYVRDVSFEAPNAPQVFQDMGRSEAQPQIQLNLNQKATELGEGAYEVVLTLTLTCTMDERTVYLAEVQQAGIFGITGFDDANREAILGAYCPNVLFPYARQVISELIQNGGFPPFFLQPVNFDALYAEQQRRQAMPEAPAAHV</sequence>
<evidence type="ECO:0000256" key="3">
    <source>
        <dbReference type="ARBA" id="ARBA00022927"/>
    </source>
</evidence>
<evidence type="ECO:0000256" key="2">
    <source>
        <dbReference type="ARBA" id="ARBA00022448"/>
    </source>
</evidence>
<name>A0A4S3KRY3_9GAMM</name>